<protein>
    <submittedName>
        <fullName evidence="2">HET-domain-containing protein</fullName>
    </submittedName>
</protein>
<dbReference type="PANTHER" id="PTHR33112:SF10">
    <property type="entry name" value="TOL"/>
    <property type="match status" value="1"/>
</dbReference>
<evidence type="ECO:0000259" key="1">
    <source>
        <dbReference type="Pfam" id="PF06985"/>
    </source>
</evidence>
<dbReference type="AlphaFoldDB" id="A0AAN6TZL3"/>
<reference evidence="2" key="1">
    <citation type="journal article" date="2023" name="Mol. Phylogenet. Evol.">
        <title>Genome-scale phylogeny and comparative genomics of the fungal order Sordariales.</title>
        <authorList>
            <person name="Hensen N."/>
            <person name="Bonometti L."/>
            <person name="Westerberg I."/>
            <person name="Brannstrom I.O."/>
            <person name="Guillou S."/>
            <person name="Cros-Aarteil S."/>
            <person name="Calhoun S."/>
            <person name="Haridas S."/>
            <person name="Kuo A."/>
            <person name="Mondo S."/>
            <person name="Pangilinan J."/>
            <person name="Riley R."/>
            <person name="LaButti K."/>
            <person name="Andreopoulos B."/>
            <person name="Lipzen A."/>
            <person name="Chen C."/>
            <person name="Yan M."/>
            <person name="Daum C."/>
            <person name="Ng V."/>
            <person name="Clum A."/>
            <person name="Steindorff A."/>
            <person name="Ohm R.A."/>
            <person name="Martin F."/>
            <person name="Silar P."/>
            <person name="Natvig D.O."/>
            <person name="Lalanne C."/>
            <person name="Gautier V."/>
            <person name="Ament-Velasquez S.L."/>
            <person name="Kruys A."/>
            <person name="Hutchinson M.I."/>
            <person name="Powell A.J."/>
            <person name="Barry K."/>
            <person name="Miller A.N."/>
            <person name="Grigoriev I.V."/>
            <person name="Debuchy R."/>
            <person name="Gladieux P."/>
            <person name="Hiltunen Thoren M."/>
            <person name="Johannesson H."/>
        </authorList>
    </citation>
    <scope>NUCLEOTIDE SEQUENCE</scope>
    <source>
        <strain evidence="2">CBS 731.68</strain>
    </source>
</reference>
<dbReference type="Proteomes" id="UP001302602">
    <property type="component" value="Unassembled WGS sequence"/>
</dbReference>
<comment type="caution">
    <text evidence="2">The sequence shown here is derived from an EMBL/GenBank/DDBJ whole genome shotgun (WGS) entry which is preliminary data.</text>
</comment>
<feature type="domain" description="Heterokaryon incompatibility" evidence="1">
    <location>
        <begin position="223"/>
        <end position="368"/>
    </location>
</feature>
<reference evidence="2" key="2">
    <citation type="submission" date="2023-05" db="EMBL/GenBank/DDBJ databases">
        <authorList>
            <consortium name="Lawrence Berkeley National Laboratory"/>
            <person name="Steindorff A."/>
            <person name="Hensen N."/>
            <person name="Bonometti L."/>
            <person name="Westerberg I."/>
            <person name="Brannstrom I.O."/>
            <person name="Guillou S."/>
            <person name="Cros-Aarteil S."/>
            <person name="Calhoun S."/>
            <person name="Haridas S."/>
            <person name="Kuo A."/>
            <person name="Mondo S."/>
            <person name="Pangilinan J."/>
            <person name="Riley R."/>
            <person name="Labutti K."/>
            <person name="Andreopoulos B."/>
            <person name="Lipzen A."/>
            <person name="Chen C."/>
            <person name="Yanf M."/>
            <person name="Daum C."/>
            <person name="Ng V."/>
            <person name="Clum A."/>
            <person name="Ohm R."/>
            <person name="Martin F."/>
            <person name="Silar P."/>
            <person name="Natvig D."/>
            <person name="Lalanne C."/>
            <person name="Gautier V."/>
            <person name="Ament-Velasquez S.L."/>
            <person name="Kruys A."/>
            <person name="Hutchinson M.I."/>
            <person name="Powell A.J."/>
            <person name="Barry K."/>
            <person name="Miller A.N."/>
            <person name="Grigoriev I.V."/>
            <person name="Debuchy R."/>
            <person name="Gladieux P."/>
            <person name="Thoren M.H."/>
            <person name="Johannesson H."/>
        </authorList>
    </citation>
    <scope>NUCLEOTIDE SEQUENCE</scope>
    <source>
        <strain evidence="2">CBS 731.68</strain>
    </source>
</reference>
<evidence type="ECO:0000313" key="3">
    <source>
        <dbReference type="Proteomes" id="UP001302602"/>
    </source>
</evidence>
<dbReference type="RefSeq" id="XP_062647448.1">
    <property type="nucleotide sequence ID" value="XM_062789996.1"/>
</dbReference>
<keyword evidence="3" id="KW-1185">Reference proteome</keyword>
<dbReference type="GeneID" id="87826766"/>
<gene>
    <name evidence="2" type="ORF">N657DRAFT_596335</name>
</gene>
<evidence type="ECO:0000313" key="2">
    <source>
        <dbReference type="EMBL" id="KAK4123677.1"/>
    </source>
</evidence>
<accession>A0AAN6TZL3</accession>
<dbReference type="Pfam" id="PF06985">
    <property type="entry name" value="HET"/>
    <property type="match status" value="1"/>
</dbReference>
<dbReference type="PANTHER" id="PTHR33112">
    <property type="entry name" value="DOMAIN PROTEIN, PUTATIVE-RELATED"/>
    <property type="match status" value="1"/>
</dbReference>
<dbReference type="InterPro" id="IPR010730">
    <property type="entry name" value="HET"/>
</dbReference>
<dbReference type="EMBL" id="MU853228">
    <property type="protein sequence ID" value="KAK4123677.1"/>
    <property type="molecule type" value="Genomic_DNA"/>
</dbReference>
<proteinExistence type="predicted"/>
<organism evidence="2 3">
    <name type="scientific">Parathielavia appendiculata</name>
    <dbReference type="NCBI Taxonomy" id="2587402"/>
    <lineage>
        <taxon>Eukaryota</taxon>
        <taxon>Fungi</taxon>
        <taxon>Dikarya</taxon>
        <taxon>Ascomycota</taxon>
        <taxon>Pezizomycotina</taxon>
        <taxon>Sordariomycetes</taxon>
        <taxon>Sordariomycetidae</taxon>
        <taxon>Sordariales</taxon>
        <taxon>Chaetomiaceae</taxon>
        <taxon>Parathielavia</taxon>
    </lineage>
</organism>
<sequence>MSNNSIQPPIHAGNGPPGYCPRCQEMMSFDGFLQLVSEQGFEHLPRQECEVSAKGGCPLCSFFCDLGPLSGRFFFETENHSWRDGSQPLMLFLSRGIEDPFPMLTGKPGDLPTLAPDSPEARSYLVGKPKFDEAIVVYAPVFTTESDPASWFIMSRPPLGYADESKVFATARSWIEDCRCNHAETCPLNTNVALPSRLIDVGDNMIAPDVRLRVTEQGDTGEYTALSYCWGGPQPVTLTLGNLDSMRQIIPLKDLPRTLQDAVRLTRGIGQRYLWVDALCIIQDSDEDKQREIQRMDLIYKNAVITMSAAAASAVSQGFLNRQPEPLPTLKWQLDVPDVGTHTIFISTLLDMYWPDDPLDRRGWVLQESYLSPRLLILSKQEPIWHCLAARLMTPKGSYLEYAIFRKRFPIRWPSDLEKPGHLLWGELVQHFTQRLLTNKEDRLNALAGIAADLQRLWEDDYIYGLWKHCFVELLVWLTVPPASLSSGGRSSRAPTWSWASLNSPIFFHHSDQILATVKITSTMNGFPHVLLTCRTKNVEAVTEEGLKCEWDFAEYASSSFPGAILMLVGKFHHEYDNGIDAQGIIGIPAGQLTGRFHRIGSFVMSFLSEESWRASWEAIEPEQIILE</sequence>
<name>A0AAN6TZL3_9PEZI</name>